<protein>
    <recommendedName>
        <fullName evidence="1">Glycosyltransferase subfamily 4-like N-terminal domain-containing protein</fullName>
    </recommendedName>
</protein>
<feature type="non-terminal residue" evidence="2">
    <location>
        <position position="131"/>
    </location>
</feature>
<dbReference type="EMBL" id="UINC01151222">
    <property type="protein sequence ID" value="SVD44706.1"/>
    <property type="molecule type" value="Genomic_DNA"/>
</dbReference>
<reference evidence="2" key="1">
    <citation type="submission" date="2018-05" db="EMBL/GenBank/DDBJ databases">
        <authorList>
            <person name="Lanie J.A."/>
            <person name="Ng W.-L."/>
            <person name="Kazmierczak K.M."/>
            <person name="Andrzejewski T.M."/>
            <person name="Davidsen T.M."/>
            <person name="Wayne K.J."/>
            <person name="Tettelin H."/>
            <person name="Glass J.I."/>
            <person name="Rusch D."/>
            <person name="Podicherti R."/>
            <person name="Tsui H.-C.T."/>
            <person name="Winkler M.E."/>
        </authorList>
    </citation>
    <scope>NUCLEOTIDE SEQUENCE</scope>
</reference>
<organism evidence="2">
    <name type="scientific">marine metagenome</name>
    <dbReference type="NCBI Taxonomy" id="408172"/>
    <lineage>
        <taxon>unclassified sequences</taxon>
        <taxon>metagenomes</taxon>
        <taxon>ecological metagenomes</taxon>
    </lineage>
</organism>
<proteinExistence type="predicted"/>
<sequence length="131" mass="15172">MRSEKISVQELPFKGSIDGLTRLRFRQAIQLFKPDIVLTWMSRATSFCPKSKELDTPFVHVARLGGYYNMKYYKNCDYLIANTEKIFDYIRTSGISRTKIKYLPNFVNENKTEPTDKSAYSTPPDAKVILT</sequence>
<dbReference type="AlphaFoldDB" id="A0A382VDV7"/>
<dbReference type="SUPFAM" id="SSF53756">
    <property type="entry name" value="UDP-Glycosyltransferase/glycogen phosphorylase"/>
    <property type="match status" value="1"/>
</dbReference>
<evidence type="ECO:0000313" key="2">
    <source>
        <dbReference type="EMBL" id="SVD44706.1"/>
    </source>
</evidence>
<dbReference type="Gene3D" id="3.40.50.2000">
    <property type="entry name" value="Glycogen Phosphorylase B"/>
    <property type="match status" value="1"/>
</dbReference>
<evidence type="ECO:0000259" key="1">
    <source>
        <dbReference type="Pfam" id="PF13439"/>
    </source>
</evidence>
<dbReference type="Pfam" id="PF13439">
    <property type="entry name" value="Glyco_transf_4"/>
    <property type="match status" value="1"/>
</dbReference>
<name>A0A382VDV7_9ZZZZ</name>
<dbReference type="InterPro" id="IPR028098">
    <property type="entry name" value="Glyco_trans_4-like_N"/>
</dbReference>
<gene>
    <name evidence="2" type="ORF">METZ01_LOCUS397560</name>
</gene>
<feature type="domain" description="Glycosyltransferase subfamily 4-like N-terminal" evidence="1">
    <location>
        <begin position="18"/>
        <end position="109"/>
    </location>
</feature>
<accession>A0A382VDV7</accession>